<dbReference type="AlphaFoldDB" id="A0AAD3E1D6"/>
<comment type="caution">
    <text evidence="2">The sequence shown here is derived from an EMBL/GenBank/DDBJ whole genome shotgun (WGS) entry which is preliminary data.</text>
</comment>
<gene>
    <name evidence="2" type="ORF">Agub_g12951</name>
</gene>
<protein>
    <submittedName>
        <fullName evidence="2">Uncharacterized protein</fullName>
    </submittedName>
</protein>
<accession>A0AAD3E1D6</accession>
<feature type="non-terminal residue" evidence="2">
    <location>
        <position position="341"/>
    </location>
</feature>
<organism evidence="2 3">
    <name type="scientific">Astrephomene gubernaculifera</name>
    <dbReference type="NCBI Taxonomy" id="47775"/>
    <lineage>
        <taxon>Eukaryota</taxon>
        <taxon>Viridiplantae</taxon>
        <taxon>Chlorophyta</taxon>
        <taxon>core chlorophytes</taxon>
        <taxon>Chlorophyceae</taxon>
        <taxon>CS clade</taxon>
        <taxon>Chlamydomonadales</taxon>
        <taxon>Astrephomenaceae</taxon>
        <taxon>Astrephomene</taxon>
    </lineage>
</organism>
<keyword evidence="3" id="KW-1185">Reference proteome</keyword>
<dbReference type="Proteomes" id="UP001054857">
    <property type="component" value="Unassembled WGS sequence"/>
</dbReference>
<dbReference type="EMBL" id="BMAR01000040">
    <property type="protein sequence ID" value="GFR50697.1"/>
    <property type="molecule type" value="Genomic_DNA"/>
</dbReference>
<evidence type="ECO:0000256" key="1">
    <source>
        <dbReference type="SAM" id="MobiDB-lite"/>
    </source>
</evidence>
<evidence type="ECO:0000313" key="3">
    <source>
        <dbReference type="Proteomes" id="UP001054857"/>
    </source>
</evidence>
<sequence>MADSTLIALLHSVGHANGLADDSFNNLAHVPVFQHFAHVLTKEDHYISPEDAEMAQTQQAYENNQYMAEEEVQQLVELRLSNPEQFANELANDPELRELIEQIVKEDDVTKQGDEHLSRSKTQLSILQESVQSIRQQQQQAEQGLARQSRTLEHLAASAANRNASDNRTVQSVQECARIMQELLHKSADRWLLLVHPLDELRDVEKTITAEIAKAKEQLCPADLERRLSEQQAAQGALPDTPFAPSGTRMLTGLEPEQYASVLAEAGRIGTSGRMMRDRTERLQAELAGLQRQAELLQQIAAEAAGGSRLGGLGGSLAAAEWQQQQRGDSEAQCRLREEAG</sequence>
<feature type="compositionally biased region" description="Basic and acidic residues" evidence="1">
    <location>
        <begin position="328"/>
        <end position="341"/>
    </location>
</feature>
<evidence type="ECO:0000313" key="2">
    <source>
        <dbReference type="EMBL" id="GFR50697.1"/>
    </source>
</evidence>
<proteinExistence type="predicted"/>
<reference evidence="2 3" key="1">
    <citation type="journal article" date="2021" name="Sci. Rep.">
        <title>Genome sequencing of the multicellular alga Astrephomene provides insights into convergent evolution of germ-soma differentiation.</title>
        <authorList>
            <person name="Yamashita S."/>
            <person name="Yamamoto K."/>
            <person name="Matsuzaki R."/>
            <person name="Suzuki S."/>
            <person name="Yamaguchi H."/>
            <person name="Hirooka S."/>
            <person name="Minakuchi Y."/>
            <person name="Miyagishima S."/>
            <person name="Kawachi M."/>
            <person name="Toyoda A."/>
            <person name="Nozaki H."/>
        </authorList>
    </citation>
    <scope>NUCLEOTIDE SEQUENCE [LARGE SCALE GENOMIC DNA]</scope>
    <source>
        <strain evidence="2 3">NIES-4017</strain>
    </source>
</reference>
<feature type="region of interest" description="Disordered" evidence="1">
    <location>
        <begin position="321"/>
        <end position="341"/>
    </location>
</feature>
<name>A0AAD3E1D6_9CHLO</name>